<proteinExistence type="predicted"/>
<gene>
    <name evidence="1" type="ORF">BaRGS_00019067</name>
</gene>
<reference evidence="1 2" key="1">
    <citation type="journal article" date="2023" name="Sci. Data">
        <title>Genome assembly of the Korean intertidal mud-creeper Batillaria attramentaria.</title>
        <authorList>
            <person name="Patra A.K."/>
            <person name="Ho P.T."/>
            <person name="Jun S."/>
            <person name="Lee S.J."/>
            <person name="Kim Y."/>
            <person name="Won Y.J."/>
        </authorList>
    </citation>
    <scope>NUCLEOTIDE SEQUENCE [LARGE SCALE GENOMIC DNA]</scope>
    <source>
        <strain evidence="1">Wonlab-2016</strain>
    </source>
</reference>
<protein>
    <submittedName>
        <fullName evidence="1">Uncharacterized protein</fullName>
    </submittedName>
</protein>
<dbReference type="Proteomes" id="UP001519460">
    <property type="component" value="Unassembled WGS sequence"/>
</dbReference>
<name>A0ABD0KS19_9CAEN</name>
<evidence type="ECO:0000313" key="1">
    <source>
        <dbReference type="EMBL" id="KAK7489672.1"/>
    </source>
</evidence>
<comment type="caution">
    <text evidence="1">The sequence shown here is derived from an EMBL/GenBank/DDBJ whole genome shotgun (WGS) entry which is preliminary data.</text>
</comment>
<accession>A0ABD0KS19</accession>
<organism evidence="1 2">
    <name type="scientific">Batillaria attramentaria</name>
    <dbReference type="NCBI Taxonomy" id="370345"/>
    <lineage>
        <taxon>Eukaryota</taxon>
        <taxon>Metazoa</taxon>
        <taxon>Spiralia</taxon>
        <taxon>Lophotrochozoa</taxon>
        <taxon>Mollusca</taxon>
        <taxon>Gastropoda</taxon>
        <taxon>Caenogastropoda</taxon>
        <taxon>Sorbeoconcha</taxon>
        <taxon>Cerithioidea</taxon>
        <taxon>Batillariidae</taxon>
        <taxon>Batillaria</taxon>
    </lineage>
</organism>
<keyword evidence="2" id="KW-1185">Reference proteome</keyword>
<sequence>MTRVAGVACVQRDLTLVYHYHYRVAGVACVQRDLTLVYHYHYRVAGVACVQRDLTLVYHYHYRVAGVACVQRDLTLVYHYHYHYIVSCSAADDGVRVTEPESLRPIVCRMMAARGTFNKFVTRSRMNSFQAGSLTCLKSLIVNGLRSVAD</sequence>
<dbReference type="AlphaFoldDB" id="A0ABD0KS19"/>
<dbReference type="EMBL" id="JACVVK020000135">
    <property type="protein sequence ID" value="KAK7489672.1"/>
    <property type="molecule type" value="Genomic_DNA"/>
</dbReference>
<evidence type="ECO:0000313" key="2">
    <source>
        <dbReference type="Proteomes" id="UP001519460"/>
    </source>
</evidence>